<dbReference type="InterPro" id="IPR052628">
    <property type="entry name" value="CFAP70"/>
</dbReference>
<protein>
    <submittedName>
        <fullName evidence="6">Cilia- and flagella-associated protein 70-like isoform X1</fullName>
    </submittedName>
</protein>
<reference evidence="6" key="1">
    <citation type="submission" date="2025-08" db="UniProtKB">
        <authorList>
            <consortium name="RefSeq"/>
        </authorList>
    </citation>
    <scope>IDENTIFICATION</scope>
</reference>
<accession>A0A6P7JUN0</accession>
<dbReference type="InterPro" id="IPR011990">
    <property type="entry name" value="TPR-like_helical_dom_sf"/>
</dbReference>
<dbReference type="GO" id="GO:0060271">
    <property type="term" value="P:cilium assembly"/>
    <property type="evidence" value="ECO:0007669"/>
    <property type="project" value="TreeGrafter"/>
</dbReference>
<dbReference type="InParanoid" id="A0A6P7JUN0"/>
<sequence length="1017" mass="113341">MERPDKPEDSSALIQISVIRGNNIQGKKANSLQSFLQVAVDGTVLGESDRKQVDPAVQCVEYSFTCSFPFHKDAQALSNIAQSPVVLTVIEVLSEDKKVTAGTAVLGQAVVDLLPFLQGQVSLSATVPLSAVNSQDLSCKQSTLDVHISVSEPVLCEAALSASNLMRVTVETAYSVPESWTLPSGQAHKTCMYTAALEVPLTAEQDQVLVFSEGQLNAGGQGMDECRQKRRPHQAMLVSANHDPSETLFQPEPIEQEDGELTSTADQAFREEAETTKNRVSWDTEMCCFLDEGGTARLRQRIAESRLWPVEIMTASLEKVADEKPQIPFHGVAFVDMGRLLHPGVSHIRGAYSIHPFSVAELLNKAKRSVSVLKEQAKLCATTAGSHKAKGGRDRAGSNKEAKDFKESARKNKTADSNAEGLSETEPQVTADGKMYVEARTYIVLEIALEKPLVPTTSPEELAGRVKALVPPRPTCPAGPGRADRAVLSFHRQVGSMVQQVADQYEELFGASLSHSCSQEQMMIELMGALCVTGRYAAFKEQMKHAVIRVVRDKMQRKSFTEPQDLKVFVSHLYDYLSGETRAALNKIYSEDVGDENLPNGIHLSSSQLRHFAREAHLTGDYQQAAQYYQELVLRYPNEPSFMFDRGTLYMLTGDYPKAKECFHDAVSIQQDHRPSLMMCGVLAGMFERYKEAQIFLEQATSLDPPSVVAWTLLGLLHESQNDSIMAERAFLEARRVLRVDKENGPRQRERGETDKEHNKTGMDLHCPTEKQDELSEPAGPATSSIYTHTFQFLLQSNALQMAEYALCQELAGSDGGRSFSYLFHLAQLQLLKGNYSRATASLKELLFHREQVSDVWALNGHCHYMLGEFTVAQESYERSLGFQQQPTDHHTVLLRLGSTYLMQDKFKQAKDVFMQACEQSPSCLTWLGLGTACYRLKELRVSEEALTEANHLNNRNAEIWAYLSLICFESGRQDEAEQFYKYALMFNLQRESLLKELSNLKDHSSDVILQNNKSEV</sequence>
<dbReference type="InterPro" id="IPR019734">
    <property type="entry name" value="TPR_rpt"/>
</dbReference>
<evidence type="ECO:0000256" key="4">
    <source>
        <dbReference type="SAM" id="MobiDB-lite"/>
    </source>
</evidence>
<dbReference type="PANTHER" id="PTHR44314">
    <property type="entry name" value="CILIA- AND FLAGELLA-ASSOCIATED PROTEIN 70"/>
    <property type="match status" value="1"/>
</dbReference>
<dbReference type="OrthoDB" id="10262375at2759"/>
<dbReference type="AlphaFoldDB" id="A0A6P7JUN0"/>
<name>A0A6P7JUN0_9TELE</name>
<evidence type="ECO:0000313" key="6">
    <source>
        <dbReference type="RefSeq" id="XP_028279196.1"/>
    </source>
</evidence>
<dbReference type="SMART" id="SM00028">
    <property type="entry name" value="TPR"/>
    <property type="match status" value="7"/>
</dbReference>
<feature type="repeat" description="TPR" evidence="3">
    <location>
        <begin position="891"/>
        <end position="924"/>
    </location>
</feature>
<dbReference type="GO" id="GO:0003341">
    <property type="term" value="P:cilium movement"/>
    <property type="evidence" value="ECO:0007669"/>
    <property type="project" value="TreeGrafter"/>
</dbReference>
<dbReference type="GO" id="GO:0070062">
    <property type="term" value="C:extracellular exosome"/>
    <property type="evidence" value="ECO:0007669"/>
    <property type="project" value="TreeGrafter"/>
</dbReference>
<feature type="compositionally biased region" description="Basic and acidic residues" evidence="4">
    <location>
        <begin position="391"/>
        <end position="414"/>
    </location>
</feature>
<evidence type="ECO:0000313" key="5">
    <source>
        <dbReference type="Proteomes" id="UP000515145"/>
    </source>
</evidence>
<feature type="compositionally biased region" description="Basic and acidic residues" evidence="4">
    <location>
        <begin position="742"/>
        <end position="774"/>
    </location>
</feature>
<evidence type="ECO:0000256" key="1">
    <source>
        <dbReference type="ARBA" id="ARBA00022737"/>
    </source>
</evidence>
<dbReference type="Pfam" id="PF13432">
    <property type="entry name" value="TPR_16"/>
    <property type="match status" value="2"/>
</dbReference>
<organism evidence="5 6">
    <name type="scientific">Parambassis ranga</name>
    <name type="common">Indian glassy fish</name>
    <dbReference type="NCBI Taxonomy" id="210632"/>
    <lineage>
        <taxon>Eukaryota</taxon>
        <taxon>Metazoa</taxon>
        <taxon>Chordata</taxon>
        <taxon>Craniata</taxon>
        <taxon>Vertebrata</taxon>
        <taxon>Euteleostomi</taxon>
        <taxon>Actinopterygii</taxon>
        <taxon>Neopterygii</taxon>
        <taxon>Teleostei</taxon>
        <taxon>Neoteleostei</taxon>
        <taxon>Acanthomorphata</taxon>
        <taxon>Ovalentaria</taxon>
        <taxon>Ambassidae</taxon>
        <taxon>Parambassis</taxon>
    </lineage>
</organism>
<gene>
    <name evidence="6" type="primary">LOC114447237</name>
</gene>
<dbReference type="RefSeq" id="XP_028279196.1">
    <property type="nucleotide sequence ID" value="XM_028423395.1"/>
</dbReference>
<keyword evidence="2 3" id="KW-0802">TPR repeat</keyword>
<evidence type="ECO:0000256" key="2">
    <source>
        <dbReference type="ARBA" id="ARBA00022803"/>
    </source>
</evidence>
<dbReference type="PROSITE" id="PS50005">
    <property type="entry name" value="TPR"/>
    <property type="match status" value="2"/>
</dbReference>
<keyword evidence="5" id="KW-1185">Reference proteome</keyword>
<dbReference type="GeneID" id="114447237"/>
<feature type="repeat" description="TPR" evidence="3">
    <location>
        <begin position="640"/>
        <end position="673"/>
    </location>
</feature>
<dbReference type="SUPFAM" id="SSF48452">
    <property type="entry name" value="TPR-like"/>
    <property type="match status" value="2"/>
</dbReference>
<feature type="region of interest" description="Disordered" evidence="4">
    <location>
        <begin position="742"/>
        <end position="781"/>
    </location>
</feature>
<dbReference type="PANTHER" id="PTHR44314:SF1">
    <property type="entry name" value="CILIA- AND FLAGELLA-ASSOCIATED PROTEIN 70"/>
    <property type="match status" value="1"/>
</dbReference>
<dbReference type="Gene3D" id="1.25.40.10">
    <property type="entry name" value="Tetratricopeptide repeat domain"/>
    <property type="match status" value="2"/>
</dbReference>
<proteinExistence type="predicted"/>
<keyword evidence="1" id="KW-0677">Repeat</keyword>
<dbReference type="Pfam" id="PF13181">
    <property type="entry name" value="TPR_8"/>
    <property type="match status" value="1"/>
</dbReference>
<dbReference type="Proteomes" id="UP000515145">
    <property type="component" value="Chromosome 15"/>
</dbReference>
<feature type="region of interest" description="Disordered" evidence="4">
    <location>
        <begin position="383"/>
        <end position="427"/>
    </location>
</feature>
<evidence type="ECO:0000256" key="3">
    <source>
        <dbReference type="PROSITE-ProRule" id="PRU00339"/>
    </source>
</evidence>
<dbReference type="FunCoup" id="A0A6P7JUN0">
    <property type="interactions" value="30"/>
</dbReference>
<dbReference type="GO" id="GO:0031514">
    <property type="term" value="C:motile cilium"/>
    <property type="evidence" value="ECO:0007669"/>
    <property type="project" value="TreeGrafter"/>
</dbReference>